<keyword evidence="4" id="KW-1185">Reference proteome</keyword>
<dbReference type="OrthoDB" id="5989595at2759"/>
<dbReference type="Gene3D" id="3.30.70.330">
    <property type="match status" value="1"/>
</dbReference>
<protein>
    <submittedName>
        <fullName evidence="3">Positive regulation of interleukin-4-mediated signaling pathway</fullName>
        <ecNumber evidence="3">2.4.2.30</ecNumber>
    </submittedName>
</protein>
<accession>A0A9W9Z7J3</accession>
<evidence type="ECO:0000313" key="4">
    <source>
        <dbReference type="Proteomes" id="UP001163046"/>
    </source>
</evidence>
<dbReference type="InterPro" id="IPR035979">
    <property type="entry name" value="RBD_domain_sf"/>
</dbReference>
<feature type="domain" description="RRM" evidence="2">
    <location>
        <begin position="18"/>
        <end position="92"/>
    </location>
</feature>
<dbReference type="SUPFAM" id="SSF54928">
    <property type="entry name" value="RNA-binding domain, RBD"/>
    <property type="match status" value="1"/>
</dbReference>
<evidence type="ECO:0000256" key="1">
    <source>
        <dbReference type="PROSITE-ProRule" id="PRU00176"/>
    </source>
</evidence>
<organism evidence="3 4">
    <name type="scientific">Desmophyllum pertusum</name>
    <dbReference type="NCBI Taxonomy" id="174260"/>
    <lineage>
        <taxon>Eukaryota</taxon>
        <taxon>Metazoa</taxon>
        <taxon>Cnidaria</taxon>
        <taxon>Anthozoa</taxon>
        <taxon>Hexacorallia</taxon>
        <taxon>Scleractinia</taxon>
        <taxon>Caryophylliina</taxon>
        <taxon>Caryophylliidae</taxon>
        <taxon>Desmophyllum</taxon>
    </lineage>
</organism>
<dbReference type="InterPro" id="IPR012677">
    <property type="entry name" value="Nucleotide-bd_a/b_plait_sf"/>
</dbReference>
<sequence>MASDRSILKTMNSGDIPRSIVVSNISPWTKEEAIVIHFQQRKHGGGDVSSVKFTEDGDKAVITFEEAETVETVLKEEHKIGGVLLRVDRCLDKRKTVIDQIFSQVTARLDHFELDIQLQEAKQICEKIKMEVGVSFEYCSDKCFVICGTLNQINECHVLVKKYLNEAENISSELSKLSVEAKAQTTDVEVSAETRGATEASPTGEKSDVIIATPIVENLKKRLFSVTA</sequence>
<keyword evidence="1" id="KW-0694">RNA-binding</keyword>
<dbReference type="Pfam" id="PF23085">
    <property type="entry name" value="RRM_PARP14_3"/>
    <property type="match status" value="1"/>
</dbReference>
<keyword evidence="3" id="KW-0328">Glycosyltransferase</keyword>
<dbReference type="GO" id="GO:0003723">
    <property type="term" value="F:RNA binding"/>
    <property type="evidence" value="ECO:0007669"/>
    <property type="project" value="UniProtKB-UniRule"/>
</dbReference>
<dbReference type="GO" id="GO:0003950">
    <property type="term" value="F:NAD+ poly-ADP-ribosyltransferase activity"/>
    <property type="evidence" value="ECO:0007669"/>
    <property type="project" value="UniProtKB-EC"/>
</dbReference>
<gene>
    <name evidence="3" type="primary">PARP14_6</name>
    <name evidence="3" type="ORF">OS493_005197</name>
</gene>
<keyword evidence="3" id="KW-0808">Transferase</keyword>
<dbReference type="EC" id="2.4.2.30" evidence="3"/>
<reference evidence="3" key="1">
    <citation type="submission" date="2023-01" db="EMBL/GenBank/DDBJ databases">
        <title>Genome assembly of the deep-sea coral Lophelia pertusa.</title>
        <authorList>
            <person name="Herrera S."/>
            <person name="Cordes E."/>
        </authorList>
    </citation>
    <scope>NUCLEOTIDE SEQUENCE</scope>
    <source>
        <strain evidence="3">USNM1676648</strain>
        <tissue evidence="3">Polyp</tissue>
    </source>
</reference>
<dbReference type="InterPro" id="IPR000504">
    <property type="entry name" value="RRM_dom"/>
</dbReference>
<dbReference type="SMART" id="SM00360">
    <property type="entry name" value="RRM"/>
    <property type="match status" value="1"/>
</dbReference>
<comment type="caution">
    <text evidence="3">The sequence shown here is derived from an EMBL/GenBank/DDBJ whole genome shotgun (WGS) entry which is preliminary data.</text>
</comment>
<evidence type="ECO:0000259" key="2">
    <source>
        <dbReference type="PROSITE" id="PS50102"/>
    </source>
</evidence>
<name>A0A9W9Z7J3_9CNID</name>
<dbReference type="Proteomes" id="UP001163046">
    <property type="component" value="Unassembled WGS sequence"/>
</dbReference>
<dbReference type="PROSITE" id="PS50102">
    <property type="entry name" value="RRM"/>
    <property type="match status" value="1"/>
</dbReference>
<proteinExistence type="predicted"/>
<dbReference type="AlphaFoldDB" id="A0A9W9Z7J3"/>
<evidence type="ECO:0000313" key="3">
    <source>
        <dbReference type="EMBL" id="KAJ7374844.1"/>
    </source>
</evidence>
<dbReference type="EMBL" id="MU826827">
    <property type="protein sequence ID" value="KAJ7374844.1"/>
    <property type="molecule type" value="Genomic_DNA"/>
</dbReference>